<name>A0ABM0VVL8_CAMSA</name>
<proteinExistence type="predicted"/>
<keyword evidence="1" id="KW-1185">Reference proteome</keyword>
<organism evidence="1 2">
    <name type="scientific">Camelina sativa</name>
    <name type="common">False flax</name>
    <name type="synonym">Myagrum sativum</name>
    <dbReference type="NCBI Taxonomy" id="90675"/>
    <lineage>
        <taxon>Eukaryota</taxon>
        <taxon>Viridiplantae</taxon>
        <taxon>Streptophyta</taxon>
        <taxon>Embryophyta</taxon>
        <taxon>Tracheophyta</taxon>
        <taxon>Spermatophyta</taxon>
        <taxon>Magnoliopsida</taxon>
        <taxon>eudicotyledons</taxon>
        <taxon>Gunneridae</taxon>
        <taxon>Pentapetalae</taxon>
        <taxon>rosids</taxon>
        <taxon>malvids</taxon>
        <taxon>Brassicales</taxon>
        <taxon>Brassicaceae</taxon>
        <taxon>Camelineae</taxon>
        <taxon>Camelina</taxon>
    </lineage>
</organism>
<reference evidence="2" key="2">
    <citation type="submission" date="2025-08" db="UniProtKB">
        <authorList>
            <consortium name="RefSeq"/>
        </authorList>
    </citation>
    <scope>IDENTIFICATION</scope>
    <source>
        <tissue evidence="2">Leaf</tissue>
    </source>
</reference>
<evidence type="ECO:0000313" key="1">
    <source>
        <dbReference type="Proteomes" id="UP000694864"/>
    </source>
</evidence>
<evidence type="ECO:0000313" key="2">
    <source>
        <dbReference type="RefSeq" id="XP_010461731.1"/>
    </source>
</evidence>
<accession>A0ABM0VVL8</accession>
<dbReference type="GeneID" id="104742423"/>
<reference evidence="1" key="1">
    <citation type="journal article" date="2014" name="Nat. Commun.">
        <title>The emerging biofuel crop Camelina sativa retains a highly undifferentiated hexaploid genome structure.</title>
        <authorList>
            <person name="Kagale S."/>
            <person name="Koh C."/>
            <person name="Nixon J."/>
            <person name="Bollina V."/>
            <person name="Clarke W.E."/>
            <person name="Tuteja R."/>
            <person name="Spillane C."/>
            <person name="Robinson S.J."/>
            <person name="Links M.G."/>
            <person name="Clarke C."/>
            <person name="Higgins E.E."/>
            <person name="Huebert T."/>
            <person name="Sharpe A.G."/>
            <person name="Parkin I.A."/>
        </authorList>
    </citation>
    <scope>NUCLEOTIDE SEQUENCE [LARGE SCALE GENOMIC DNA]</scope>
    <source>
        <strain evidence="1">cv. DH55</strain>
    </source>
</reference>
<protein>
    <submittedName>
        <fullName evidence="2">Uncharacterized protein LOC104742423 isoform X2</fullName>
    </submittedName>
</protein>
<dbReference type="RefSeq" id="XP_010461731.1">
    <property type="nucleotide sequence ID" value="XM_010463429.2"/>
</dbReference>
<sequence length="129" mass="15091">MDNFHNQICLLNLIFEFQANHRRRWYYLHIAKQLQVYSLDERGIFFKTMILNRYPDCEYISFYTLSGLGLNASTTAANLSKEEDQMFASCRFSEDSAGNELFALLQTLNVMEVLQHVIRNHGNEKSQSL</sequence>
<dbReference type="Proteomes" id="UP000694864">
    <property type="component" value="Chromosome 14"/>
</dbReference>
<gene>
    <name evidence="2" type="primary">LOC104742423</name>
</gene>